<reference evidence="2" key="1">
    <citation type="journal article" date="2020" name="bioRxiv">
        <title>Comparative genomics of Chlamydomonas.</title>
        <authorList>
            <person name="Craig R.J."/>
            <person name="Hasan A.R."/>
            <person name="Ness R.W."/>
            <person name="Keightley P.D."/>
        </authorList>
    </citation>
    <scope>NUCLEOTIDE SEQUENCE</scope>
    <source>
        <strain evidence="2">CCAP 11/173</strain>
    </source>
</reference>
<evidence type="ECO:0000313" key="3">
    <source>
        <dbReference type="Proteomes" id="UP000613740"/>
    </source>
</evidence>
<keyword evidence="3" id="KW-1185">Reference proteome</keyword>
<accession>A0A835SBP0</accession>
<evidence type="ECO:0000256" key="1">
    <source>
        <dbReference type="SAM" id="MobiDB-lite"/>
    </source>
</evidence>
<comment type="caution">
    <text evidence="2">The sequence shown here is derived from an EMBL/GenBank/DDBJ whole genome shotgun (WGS) entry which is preliminary data.</text>
</comment>
<dbReference type="OrthoDB" id="562491at2759"/>
<feature type="compositionally biased region" description="Low complexity" evidence="1">
    <location>
        <begin position="266"/>
        <end position="306"/>
    </location>
</feature>
<sequence>MSAEEIQLRTEKREAKYRTREQQQAWERKVKEEAKKRKAVPLPNLVLAVDLGVKNIAYVTVFTKDDTGNMRQKLIPIKRAADKPPKDRPLVFCLTSGSYYTKSGVRRRRMITQRRRKKAKLDVVDKETLMRFFSGMRDTLDKKYKLNVKDAVMVFGDADFETNIRGCAPVAGSKRVMEAAARFFQALRYTGGGATAAFVALGGGGLQQQQQPAPEPAVMSLEQASLEQPLLLLLPPLPGVSALRSRPSSLPLLSASLSDNPPAPPQESSAAEGSSPTSSPPGVLLSSHETNSSSVDSAADTADSSSPPLSEPTFDARLAASAAAMSNGSGSGEGAHAGHLRLYVEDQGTGKRSNAFCVCLKTDRSGTYITRLPPMAVGRICIGWELQGSQLVMRVV</sequence>
<dbReference type="AlphaFoldDB" id="A0A835SBP0"/>
<proteinExistence type="predicted"/>
<organism evidence="2 3">
    <name type="scientific">Chlamydomonas schloesseri</name>
    <dbReference type="NCBI Taxonomy" id="2026947"/>
    <lineage>
        <taxon>Eukaryota</taxon>
        <taxon>Viridiplantae</taxon>
        <taxon>Chlorophyta</taxon>
        <taxon>core chlorophytes</taxon>
        <taxon>Chlorophyceae</taxon>
        <taxon>CS clade</taxon>
        <taxon>Chlamydomonadales</taxon>
        <taxon>Chlamydomonadaceae</taxon>
        <taxon>Chlamydomonas</taxon>
    </lineage>
</organism>
<dbReference type="EMBL" id="JAEHOD010000125">
    <property type="protein sequence ID" value="KAG2424328.1"/>
    <property type="molecule type" value="Genomic_DNA"/>
</dbReference>
<dbReference type="Proteomes" id="UP000613740">
    <property type="component" value="Unassembled WGS sequence"/>
</dbReference>
<evidence type="ECO:0000313" key="2">
    <source>
        <dbReference type="EMBL" id="KAG2424328.1"/>
    </source>
</evidence>
<name>A0A835SBP0_9CHLO</name>
<feature type="region of interest" description="Disordered" evidence="1">
    <location>
        <begin position="253"/>
        <end position="312"/>
    </location>
</feature>
<gene>
    <name evidence="2" type="ORF">HYH02_015187</name>
</gene>
<protein>
    <submittedName>
        <fullName evidence="2">Uncharacterized protein</fullName>
    </submittedName>
</protein>